<evidence type="ECO:0000313" key="4">
    <source>
        <dbReference type="Proteomes" id="UP000215595"/>
    </source>
</evidence>
<organism evidence="3 4">
    <name type="scientific">Brevundimonas subvibrioides</name>
    <dbReference type="NCBI Taxonomy" id="74313"/>
    <lineage>
        <taxon>Bacteria</taxon>
        <taxon>Pseudomonadati</taxon>
        <taxon>Pseudomonadota</taxon>
        <taxon>Alphaproteobacteria</taxon>
        <taxon>Caulobacterales</taxon>
        <taxon>Caulobacteraceae</taxon>
        <taxon>Brevundimonas</taxon>
    </lineage>
</organism>
<dbReference type="InterPro" id="IPR008928">
    <property type="entry name" value="6-hairpin_glycosidase_sf"/>
</dbReference>
<gene>
    <name evidence="3" type="ORF">B7Z01_02985</name>
</gene>
<sequence>MTGATPARPGLDLAPIGNCAISALIDRAGRYVWACAPRVDGDPVFSALMDGDAPDHGFWSIELDGLASTSQSYVRNTPVLRTVLTDDEGASLEILDFAPRHKKHSRTYRPLAFARIVRPLQGSPRIRMRLRPSADWGARKADCTSGSNHIRYQCTDITLRLTTDCPVSHVLEERVFRLERPLAFFLGPDEGYDQEVGAGVSATLDRTVAYWTDWIRTLYIPLDYQEAVIRAAITLKLCVYEETGAIVAALTTSVPEFPESGRNWDYRYCWIRDAYYTVRALNRLGSVDILENYLGYLRNLVDASAGGHVQPVYGVGLEEDIDERIVTSVEGYRGMKPVRVGNQAREHLQHDVYGQIVLPLVQSFYDQRLLRPGSLDDFHHLEKVGDRAFALHDQVDAGLWEFRTIARVHTYSSVMCWAACDRLAKAADHLGLPERGRVWAERATTIRTRIEAEAFLPDEGRFAASYGGRELDASLLQLVDLGFLDPMDPRQVATFDAIERDLKKGSYLFRYVEPDDFGEPETAFNFCTFWFIEALHQNGRDEEAREIFEQMLSRRTHAGLLSEDIRVEDNELWGNYPQTYSLVGIINCAVLLSRSWTDVR</sequence>
<evidence type="ECO:0000259" key="2">
    <source>
        <dbReference type="Pfam" id="PF19291"/>
    </source>
</evidence>
<feature type="domain" description="Trehalase-like N-terminal" evidence="2">
    <location>
        <begin position="16"/>
        <end position="161"/>
    </location>
</feature>
<protein>
    <submittedName>
        <fullName evidence="3">Glucoamylase</fullName>
    </submittedName>
</protein>
<dbReference type="GO" id="GO:0004553">
    <property type="term" value="F:hydrolase activity, hydrolyzing O-glycosyl compounds"/>
    <property type="evidence" value="ECO:0007669"/>
    <property type="project" value="TreeGrafter"/>
</dbReference>
<dbReference type="Gene3D" id="1.50.10.10">
    <property type="match status" value="1"/>
</dbReference>
<dbReference type="Proteomes" id="UP000215595">
    <property type="component" value="Unassembled WGS sequence"/>
</dbReference>
<comment type="caution">
    <text evidence="3">The sequence shown here is derived from an EMBL/GenBank/DDBJ whole genome shotgun (WGS) entry which is preliminary data.</text>
</comment>
<proteinExistence type="predicted"/>
<evidence type="ECO:0000313" key="3">
    <source>
        <dbReference type="EMBL" id="OYX35422.1"/>
    </source>
</evidence>
<dbReference type="Pfam" id="PF00723">
    <property type="entry name" value="Glyco_hydro_15"/>
    <property type="match status" value="1"/>
</dbReference>
<dbReference type="EMBL" id="NCEB01000004">
    <property type="protein sequence ID" value="OYX35422.1"/>
    <property type="molecule type" value="Genomic_DNA"/>
</dbReference>
<dbReference type="InterPro" id="IPR012341">
    <property type="entry name" value="6hp_glycosidase-like_sf"/>
</dbReference>
<dbReference type="InterPro" id="IPR011613">
    <property type="entry name" value="GH15-like"/>
</dbReference>
<dbReference type="GO" id="GO:0005975">
    <property type="term" value="P:carbohydrate metabolic process"/>
    <property type="evidence" value="ECO:0007669"/>
    <property type="project" value="InterPro"/>
</dbReference>
<name>A0A258FUK1_9CAUL</name>
<accession>A0A258FUK1</accession>
<dbReference type="PANTHER" id="PTHR31616:SF0">
    <property type="entry name" value="GLUCAN 1,4-ALPHA-GLUCOSIDASE"/>
    <property type="match status" value="1"/>
</dbReference>
<dbReference type="AlphaFoldDB" id="A0A258FUK1"/>
<dbReference type="Pfam" id="PF19291">
    <property type="entry name" value="TREH_N"/>
    <property type="match status" value="1"/>
</dbReference>
<dbReference type="PANTHER" id="PTHR31616">
    <property type="entry name" value="TREHALASE"/>
    <property type="match status" value="1"/>
</dbReference>
<feature type="domain" description="GH15-like" evidence="1">
    <location>
        <begin position="224"/>
        <end position="589"/>
    </location>
</feature>
<evidence type="ECO:0000259" key="1">
    <source>
        <dbReference type="Pfam" id="PF00723"/>
    </source>
</evidence>
<dbReference type="SUPFAM" id="SSF48208">
    <property type="entry name" value="Six-hairpin glycosidases"/>
    <property type="match status" value="1"/>
</dbReference>
<dbReference type="InterPro" id="IPR045582">
    <property type="entry name" value="Trehalase-like_N"/>
</dbReference>
<reference evidence="3 4" key="1">
    <citation type="submission" date="2017-03" db="EMBL/GenBank/DDBJ databases">
        <title>Lifting the veil on microbial sulfur biogeochemistry in mining wastewaters.</title>
        <authorList>
            <person name="Kantor R.S."/>
            <person name="Colenbrander Nelson T."/>
            <person name="Marshall S."/>
            <person name="Bennett D."/>
            <person name="Apte S."/>
            <person name="Camacho D."/>
            <person name="Thomas B.C."/>
            <person name="Warren L.A."/>
            <person name="Banfield J.F."/>
        </authorList>
    </citation>
    <scope>NUCLEOTIDE SEQUENCE [LARGE SCALE GENOMIC DNA]</scope>
    <source>
        <strain evidence="3">32-69-9</strain>
    </source>
</reference>